<comment type="caution">
    <text evidence="2">The sequence shown here is derived from an EMBL/GenBank/DDBJ whole genome shotgun (WGS) entry which is preliminary data.</text>
</comment>
<name>A0A9N9BMB4_9GLOM</name>
<dbReference type="AlphaFoldDB" id="A0A9N9BMB4"/>
<proteinExistence type="predicted"/>
<reference evidence="2" key="1">
    <citation type="submission" date="2021-06" db="EMBL/GenBank/DDBJ databases">
        <authorList>
            <person name="Kallberg Y."/>
            <person name="Tangrot J."/>
            <person name="Rosling A."/>
        </authorList>
    </citation>
    <scope>NUCLEOTIDE SEQUENCE</scope>
    <source>
        <strain evidence="2">FL130A</strain>
    </source>
</reference>
<evidence type="ECO:0000313" key="2">
    <source>
        <dbReference type="EMBL" id="CAG8569321.1"/>
    </source>
</evidence>
<sequence>MTPDIKTVQGITSSLVSSDSSIPGSLGPTHTVIDCQNLRIDRDTISKKLEARLAVVEQSSVAVDGQPQNDSRSEDANTSKEAIPEVVSAVIVPDSQVVRLEHYKPDSVKFFIATEAEKKRWSMGCFRDRERLIGEELLRRSILKSGLSTVWLDDLMKEWKEIHAQFVQIFSQT</sequence>
<feature type="compositionally biased region" description="Polar residues" evidence="1">
    <location>
        <begin position="60"/>
        <end position="70"/>
    </location>
</feature>
<dbReference type="Proteomes" id="UP000789508">
    <property type="component" value="Unassembled WGS sequence"/>
</dbReference>
<keyword evidence="3" id="KW-1185">Reference proteome</keyword>
<gene>
    <name evidence="2" type="ORF">ALEPTO_LOCUS6736</name>
</gene>
<organism evidence="2 3">
    <name type="scientific">Ambispora leptoticha</name>
    <dbReference type="NCBI Taxonomy" id="144679"/>
    <lineage>
        <taxon>Eukaryota</taxon>
        <taxon>Fungi</taxon>
        <taxon>Fungi incertae sedis</taxon>
        <taxon>Mucoromycota</taxon>
        <taxon>Glomeromycotina</taxon>
        <taxon>Glomeromycetes</taxon>
        <taxon>Archaeosporales</taxon>
        <taxon>Ambisporaceae</taxon>
        <taxon>Ambispora</taxon>
    </lineage>
</organism>
<evidence type="ECO:0000256" key="1">
    <source>
        <dbReference type="SAM" id="MobiDB-lite"/>
    </source>
</evidence>
<feature type="region of interest" description="Disordered" evidence="1">
    <location>
        <begin position="60"/>
        <end position="80"/>
    </location>
</feature>
<dbReference type="EMBL" id="CAJVPS010002475">
    <property type="protein sequence ID" value="CAG8569321.1"/>
    <property type="molecule type" value="Genomic_DNA"/>
</dbReference>
<dbReference type="OrthoDB" id="2354161at2759"/>
<accession>A0A9N9BMB4</accession>
<evidence type="ECO:0000313" key="3">
    <source>
        <dbReference type="Proteomes" id="UP000789508"/>
    </source>
</evidence>
<protein>
    <submittedName>
        <fullName evidence="2">2619_t:CDS:1</fullName>
    </submittedName>
</protein>